<evidence type="ECO:0000313" key="11">
    <source>
        <dbReference type="EMBL" id="WOC50788.1"/>
    </source>
</evidence>
<evidence type="ECO:0000256" key="3">
    <source>
        <dbReference type="ARBA" id="ARBA00022679"/>
    </source>
</evidence>
<feature type="domain" description="DNA polymerase III delta N-terminal" evidence="9">
    <location>
        <begin position="20"/>
        <end position="136"/>
    </location>
</feature>
<keyword evidence="5" id="KW-0235">DNA replication</keyword>
<feature type="domain" description="DNA polymerase III delta subunit-like C-terminal" evidence="10">
    <location>
        <begin position="214"/>
        <end position="329"/>
    </location>
</feature>
<name>A0AAU0F074_9FLAO</name>
<keyword evidence="4" id="KW-0548">Nucleotidyltransferase</keyword>
<evidence type="ECO:0000313" key="12">
    <source>
        <dbReference type="Proteomes" id="UP001432059"/>
    </source>
</evidence>
<keyword evidence="3" id="KW-0808">Transferase</keyword>
<evidence type="ECO:0000256" key="7">
    <source>
        <dbReference type="ARBA" id="ARBA00034754"/>
    </source>
</evidence>
<dbReference type="GO" id="GO:0006261">
    <property type="term" value="P:DNA-templated DNA replication"/>
    <property type="evidence" value="ECO:0007669"/>
    <property type="project" value="TreeGrafter"/>
</dbReference>
<dbReference type="InterPro" id="IPR027417">
    <property type="entry name" value="P-loop_NTPase"/>
</dbReference>
<dbReference type="GO" id="GO:0009360">
    <property type="term" value="C:DNA polymerase III complex"/>
    <property type="evidence" value="ECO:0007669"/>
    <property type="project" value="InterPro"/>
</dbReference>
<proteinExistence type="inferred from homology"/>
<dbReference type="EC" id="2.7.7.7" evidence="1"/>
<dbReference type="InterPro" id="IPR010372">
    <property type="entry name" value="DNA_pol3_delta_N"/>
</dbReference>
<keyword evidence="12" id="KW-1185">Reference proteome</keyword>
<evidence type="ECO:0000256" key="4">
    <source>
        <dbReference type="ARBA" id="ARBA00022695"/>
    </source>
</evidence>
<dbReference type="Gene3D" id="1.10.8.60">
    <property type="match status" value="1"/>
</dbReference>
<evidence type="ECO:0000256" key="8">
    <source>
        <dbReference type="ARBA" id="ARBA00049244"/>
    </source>
</evidence>
<dbReference type="SUPFAM" id="SSF52540">
    <property type="entry name" value="P-loop containing nucleoside triphosphate hydrolases"/>
    <property type="match status" value="1"/>
</dbReference>
<dbReference type="NCBIfam" id="TIGR01128">
    <property type="entry name" value="holA"/>
    <property type="match status" value="1"/>
</dbReference>
<dbReference type="Gene3D" id="3.40.50.300">
    <property type="entry name" value="P-loop containing nucleotide triphosphate hydrolases"/>
    <property type="match status" value="1"/>
</dbReference>
<accession>A0AAU0F074</accession>
<evidence type="ECO:0000256" key="2">
    <source>
        <dbReference type="ARBA" id="ARBA00017703"/>
    </source>
</evidence>
<dbReference type="KEGG" id="bpor:BPO_0141"/>
<evidence type="ECO:0000256" key="6">
    <source>
        <dbReference type="ARBA" id="ARBA00022932"/>
    </source>
</evidence>
<organism evidence="11 12">
    <name type="scientific">Bergeyella porcorum</name>
    <dbReference type="NCBI Taxonomy" id="1735111"/>
    <lineage>
        <taxon>Bacteria</taxon>
        <taxon>Pseudomonadati</taxon>
        <taxon>Bacteroidota</taxon>
        <taxon>Flavobacteriia</taxon>
        <taxon>Flavobacteriales</taxon>
        <taxon>Weeksellaceae</taxon>
        <taxon>Bergeyella</taxon>
    </lineage>
</organism>
<dbReference type="SUPFAM" id="SSF48019">
    <property type="entry name" value="post-AAA+ oligomerization domain-like"/>
    <property type="match status" value="1"/>
</dbReference>
<dbReference type="InterPro" id="IPR048466">
    <property type="entry name" value="DNA_pol3_delta-like_C"/>
</dbReference>
<dbReference type="GO" id="GO:0003677">
    <property type="term" value="F:DNA binding"/>
    <property type="evidence" value="ECO:0007669"/>
    <property type="project" value="InterPro"/>
</dbReference>
<dbReference type="Proteomes" id="UP001432059">
    <property type="component" value="Chromosome"/>
</dbReference>
<dbReference type="Pfam" id="PF21694">
    <property type="entry name" value="DNA_pol3_delta_C"/>
    <property type="match status" value="1"/>
</dbReference>
<protein>
    <recommendedName>
        <fullName evidence="2">DNA polymerase III subunit delta</fullName>
        <ecNumber evidence="1">2.7.7.7</ecNumber>
    </recommendedName>
</protein>
<dbReference type="Pfam" id="PF06144">
    <property type="entry name" value="DNA_pol3_delta"/>
    <property type="match status" value="1"/>
</dbReference>
<dbReference type="InterPro" id="IPR005790">
    <property type="entry name" value="DNA_polIII_delta"/>
</dbReference>
<dbReference type="Gene3D" id="1.20.272.10">
    <property type="match status" value="1"/>
</dbReference>
<dbReference type="PANTHER" id="PTHR34388:SF1">
    <property type="entry name" value="DNA POLYMERASE III SUBUNIT DELTA"/>
    <property type="match status" value="1"/>
</dbReference>
<dbReference type="EMBL" id="CP136426">
    <property type="protein sequence ID" value="WOC50788.1"/>
    <property type="molecule type" value="Genomic_DNA"/>
</dbReference>
<dbReference type="RefSeq" id="WP_327984500.1">
    <property type="nucleotide sequence ID" value="NZ_CP136426.1"/>
</dbReference>
<gene>
    <name evidence="11" type="primary">holA</name>
    <name evidence="11" type="ORF">BPO_0141</name>
</gene>
<sequence>MKELDSILKSIKNKTFSPIYFFHGEEPYYIDVAVKSFENDVLTEDEKAFGQTVVYGKDTNVAEIIALARQFPMFGNYNLIIVKEAQDLKFNEEESKILESYIDNPVETTILVLAHKHKKIDARKKFVKALQKKGQLFYSEPIKDYNLASWIATQFTAFGIKTAPNISYLLAEYLGNDLSRISNELSKLKLILKDGEILDEKLVETHIGISKDFNVFELQKALGLKNTEKAIKIAYYIGKNPKSNSFPMIAGNLYNYFSNIIIYHTMQGQSQQAIATAMGVNPYFVKEYADVARFYPLKHATRIISLIREADLKNKGLGANKMEESELLIELTYKILNVDKIKVKL</sequence>
<dbReference type="GO" id="GO:0003887">
    <property type="term" value="F:DNA-directed DNA polymerase activity"/>
    <property type="evidence" value="ECO:0007669"/>
    <property type="project" value="UniProtKB-KW"/>
</dbReference>
<comment type="similarity">
    <text evidence="7">Belongs to the DNA polymerase HolA subunit family.</text>
</comment>
<dbReference type="PANTHER" id="PTHR34388">
    <property type="entry name" value="DNA POLYMERASE III SUBUNIT DELTA"/>
    <property type="match status" value="1"/>
</dbReference>
<evidence type="ECO:0000256" key="5">
    <source>
        <dbReference type="ARBA" id="ARBA00022705"/>
    </source>
</evidence>
<dbReference type="InterPro" id="IPR008921">
    <property type="entry name" value="DNA_pol3_clamp-load_cplx_C"/>
</dbReference>
<reference evidence="11" key="1">
    <citation type="submission" date="2023-10" db="EMBL/GenBank/DDBJ databases">
        <title>Characterization and whole genome sequencing of a novel strain of Bergeyella porcorum QD2021 isolated from pig.</title>
        <authorList>
            <person name="Liu G."/>
            <person name="Chen C."/>
            <person name="Han X."/>
        </authorList>
    </citation>
    <scope>NUCLEOTIDE SEQUENCE</scope>
    <source>
        <strain evidence="11">QD2021</strain>
    </source>
</reference>
<comment type="catalytic activity">
    <reaction evidence="8">
        <text>DNA(n) + a 2'-deoxyribonucleoside 5'-triphosphate = DNA(n+1) + diphosphate</text>
        <dbReference type="Rhea" id="RHEA:22508"/>
        <dbReference type="Rhea" id="RHEA-COMP:17339"/>
        <dbReference type="Rhea" id="RHEA-COMP:17340"/>
        <dbReference type="ChEBI" id="CHEBI:33019"/>
        <dbReference type="ChEBI" id="CHEBI:61560"/>
        <dbReference type="ChEBI" id="CHEBI:173112"/>
        <dbReference type="EC" id="2.7.7.7"/>
    </reaction>
</comment>
<dbReference type="AlphaFoldDB" id="A0AAU0F074"/>
<evidence type="ECO:0000259" key="10">
    <source>
        <dbReference type="Pfam" id="PF21694"/>
    </source>
</evidence>
<evidence type="ECO:0000259" key="9">
    <source>
        <dbReference type="Pfam" id="PF06144"/>
    </source>
</evidence>
<keyword evidence="6" id="KW-0239">DNA-directed DNA polymerase</keyword>
<evidence type="ECO:0000256" key="1">
    <source>
        <dbReference type="ARBA" id="ARBA00012417"/>
    </source>
</evidence>